<gene>
    <name evidence="11 14" type="primary">alaS</name>
    <name evidence="14" type="ORF">HMPREF0554_0459</name>
</gene>
<organism evidence="14 15">
    <name type="scientific">Pseudoleptotrichia goodfellowii F0264</name>
    <dbReference type="NCBI Taxonomy" id="596323"/>
    <lineage>
        <taxon>Bacteria</taxon>
        <taxon>Fusobacteriati</taxon>
        <taxon>Fusobacteriota</taxon>
        <taxon>Fusobacteriia</taxon>
        <taxon>Fusobacteriales</taxon>
        <taxon>Leptotrichiaceae</taxon>
        <taxon>Pseudoleptotrichia</taxon>
    </lineage>
</organism>
<evidence type="ECO:0000313" key="15">
    <source>
        <dbReference type="Proteomes" id="UP000004226"/>
    </source>
</evidence>
<dbReference type="InterPro" id="IPR003156">
    <property type="entry name" value="DHHA1_dom"/>
</dbReference>
<dbReference type="Gene3D" id="3.30.930.10">
    <property type="entry name" value="Bira Bifunctional Protein, Domain 2"/>
    <property type="match status" value="1"/>
</dbReference>
<dbReference type="PANTHER" id="PTHR11777">
    <property type="entry name" value="ALANYL-TRNA SYNTHETASE"/>
    <property type="match status" value="1"/>
</dbReference>
<keyword evidence="3 11" id="KW-0436">Ligase</keyword>
<dbReference type="GO" id="GO:0008270">
    <property type="term" value="F:zinc ion binding"/>
    <property type="evidence" value="ECO:0007669"/>
    <property type="project" value="UniProtKB-UniRule"/>
</dbReference>
<evidence type="ECO:0000256" key="7">
    <source>
        <dbReference type="ARBA" id="ARBA00022840"/>
    </source>
</evidence>
<dbReference type="PANTHER" id="PTHR11777:SF9">
    <property type="entry name" value="ALANINE--TRNA LIGASE, CYTOPLASMIC"/>
    <property type="match status" value="1"/>
</dbReference>
<dbReference type="Gene3D" id="2.40.30.130">
    <property type="match status" value="1"/>
</dbReference>
<comment type="similarity">
    <text evidence="1 11">Belongs to the class-II aminoacyl-tRNA synthetase family.</text>
</comment>
<feature type="coiled-coil region" evidence="12">
    <location>
        <begin position="702"/>
        <end position="754"/>
    </location>
</feature>
<dbReference type="InterPro" id="IPR018163">
    <property type="entry name" value="Thr/Ala-tRNA-synth_IIc_edit"/>
</dbReference>
<evidence type="ECO:0000256" key="2">
    <source>
        <dbReference type="ARBA" id="ARBA00022555"/>
    </source>
</evidence>
<evidence type="ECO:0000256" key="12">
    <source>
        <dbReference type="SAM" id="Coils"/>
    </source>
</evidence>
<feature type="domain" description="Alanyl-transfer RNA synthetases family profile" evidence="13">
    <location>
        <begin position="1"/>
        <end position="704"/>
    </location>
</feature>
<evidence type="ECO:0000256" key="9">
    <source>
        <dbReference type="ARBA" id="ARBA00022917"/>
    </source>
</evidence>
<name>D0GKX1_9FUSO</name>
<dbReference type="PROSITE" id="PS50860">
    <property type="entry name" value="AA_TRNA_LIGASE_II_ALA"/>
    <property type="match status" value="1"/>
</dbReference>
<keyword evidence="2 11" id="KW-0820">tRNA-binding</keyword>
<evidence type="ECO:0000313" key="14">
    <source>
        <dbReference type="EMBL" id="EEY35260.1"/>
    </source>
</evidence>
<dbReference type="CDD" id="cd00673">
    <property type="entry name" value="AlaRS_core"/>
    <property type="match status" value="1"/>
</dbReference>
<dbReference type="InterPro" id="IPR023033">
    <property type="entry name" value="Ala_tRNA_ligase_euk/bac"/>
</dbReference>
<feature type="binding site" evidence="11">
    <location>
        <position position="559"/>
    </location>
    <ligand>
        <name>Zn(2+)</name>
        <dbReference type="ChEBI" id="CHEBI:29105"/>
    </ligand>
</feature>
<evidence type="ECO:0000256" key="6">
    <source>
        <dbReference type="ARBA" id="ARBA00022833"/>
    </source>
</evidence>
<dbReference type="GO" id="GO:0002161">
    <property type="term" value="F:aminoacyl-tRNA deacylase activity"/>
    <property type="evidence" value="ECO:0007669"/>
    <property type="project" value="TreeGrafter"/>
</dbReference>
<dbReference type="InterPro" id="IPR012947">
    <property type="entry name" value="tRNA_SAD"/>
</dbReference>
<dbReference type="InterPro" id="IPR045864">
    <property type="entry name" value="aa-tRNA-synth_II/BPL/LPL"/>
</dbReference>
<dbReference type="Gene3D" id="3.10.310.40">
    <property type="match status" value="1"/>
</dbReference>
<accession>D0GKX1</accession>
<dbReference type="Gene3D" id="3.30.54.20">
    <property type="match status" value="1"/>
</dbReference>
<feature type="binding site" evidence="11">
    <location>
        <position position="661"/>
    </location>
    <ligand>
        <name>Zn(2+)</name>
        <dbReference type="ChEBI" id="CHEBI:29105"/>
    </ligand>
</feature>
<dbReference type="Gene3D" id="3.30.980.10">
    <property type="entry name" value="Threonyl-trna Synthetase, Chain A, domain 2"/>
    <property type="match status" value="1"/>
</dbReference>
<dbReference type="SUPFAM" id="SSF50447">
    <property type="entry name" value="Translation proteins"/>
    <property type="match status" value="1"/>
</dbReference>
<dbReference type="GO" id="GO:0004813">
    <property type="term" value="F:alanine-tRNA ligase activity"/>
    <property type="evidence" value="ECO:0007669"/>
    <property type="project" value="UniProtKB-UniRule"/>
</dbReference>
<feature type="binding site" evidence="11">
    <location>
        <position position="665"/>
    </location>
    <ligand>
        <name>Zn(2+)</name>
        <dbReference type="ChEBI" id="CHEBI:29105"/>
    </ligand>
</feature>
<dbReference type="Pfam" id="PF07973">
    <property type="entry name" value="tRNA_SAD"/>
    <property type="match status" value="1"/>
</dbReference>
<dbReference type="SUPFAM" id="SSF55186">
    <property type="entry name" value="ThrRS/AlaRS common domain"/>
    <property type="match status" value="1"/>
</dbReference>
<keyword evidence="10 11" id="KW-0030">Aminoacyl-tRNA synthetase</keyword>
<proteinExistence type="inferred from homology"/>
<comment type="function">
    <text evidence="11">Catalyzes the attachment of alanine to tRNA(Ala) in a two-step reaction: alanine is first activated by ATP to form Ala-AMP and then transferred to the acceptor end of tRNA(Ala). Also edits incorrectly charged Ser-tRNA(Ala) and Gly-tRNA(Ala) via its editing domain.</text>
</comment>
<dbReference type="Pfam" id="PF01411">
    <property type="entry name" value="tRNA-synt_2c"/>
    <property type="match status" value="1"/>
</dbReference>
<dbReference type="SMART" id="SM00863">
    <property type="entry name" value="tRNA_SAD"/>
    <property type="match status" value="1"/>
</dbReference>
<dbReference type="Pfam" id="PF02272">
    <property type="entry name" value="DHHA1"/>
    <property type="match status" value="1"/>
</dbReference>
<keyword evidence="5 11" id="KW-0547">Nucleotide-binding</keyword>
<comment type="subcellular location">
    <subcellularLocation>
        <location evidence="11">Cytoplasm</location>
    </subcellularLocation>
</comment>
<dbReference type="SUPFAM" id="SSF101353">
    <property type="entry name" value="Putative anticodon-binding domain of alanyl-tRNA synthetase (AlaRS)"/>
    <property type="match status" value="1"/>
</dbReference>
<reference evidence="14 15" key="1">
    <citation type="submission" date="2009-10" db="EMBL/GenBank/DDBJ databases">
        <authorList>
            <person name="Harkins D.M."/>
            <person name="Madupu R."/>
            <person name="Durkin A.S."/>
            <person name="Torralba M."/>
            <person name="Methe B."/>
            <person name="Sutton G.G."/>
            <person name="Strausberg R.L."/>
            <person name="Nelson K.E."/>
        </authorList>
    </citation>
    <scope>NUCLEOTIDE SEQUENCE [LARGE SCALE GENOMIC DNA]</scope>
    <source>
        <strain evidence="14 15">F0264</strain>
    </source>
</reference>
<keyword evidence="9 11" id="KW-0648">Protein biosynthesis</keyword>
<dbReference type="FunFam" id="3.30.930.10:FF:000004">
    <property type="entry name" value="Alanine--tRNA ligase"/>
    <property type="match status" value="1"/>
</dbReference>
<keyword evidence="12" id="KW-0175">Coiled coil</keyword>
<dbReference type="NCBIfam" id="TIGR00344">
    <property type="entry name" value="alaS"/>
    <property type="match status" value="1"/>
</dbReference>
<dbReference type="GO" id="GO:0005524">
    <property type="term" value="F:ATP binding"/>
    <property type="evidence" value="ECO:0007669"/>
    <property type="project" value="UniProtKB-UniRule"/>
</dbReference>
<comment type="cofactor">
    <cofactor evidence="11">
        <name>Zn(2+)</name>
        <dbReference type="ChEBI" id="CHEBI:29105"/>
    </cofactor>
    <text evidence="11">Binds 1 zinc ion per subunit.</text>
</comment>
<evidence type="ECO:0000256" key="10">
    <source>
        <dbReference type="ARBA" id="ARBA00023146"/>
    </source>
</evidence>
<dbReference type="InterPro" id="IPR050058">
    <property type="entry name" value="Ala-tRNA_ligase"/>
</dbReference>
<dbReference type="GO" id="GO:0000049">
    <property type="term" value="F:tRNA binding"/>
    <property type="evidence" value="ECO:0007669"/>
    <property type="project" value="UniProtKB-KW"/>
</dbReference>
<dbReference type="Proteomes" id="UP000004226">
    <property type="component" value="Unassembled WGS sequence"/>
</dbReference>
<dbReference type="EC" id="6.1.1.7" evidence="11"/>
<dbReference type="EMBL" id="ADAD01000097">
    <property type="protein sequence ID" value="EEY35260.1"/>
    <property type="molecule type" value="Genomic_DNA"/>
</dbReference>
<evidence type="ECO:0000256" key="5">
    <source>
        <dbReference type="ARBA" id="ARBA00022741"/>
    </source>
</evidence>
<dbReference type="GO" id="GO:0005829">
    <property type="term" value="C:cytosol"/>
    <property type="evidence" value="ECO:0007669"/>
    <property type="project" value="TreeGrafter"/>
</dbReference>
<evidence type="ECO:0000256" key="8">
    <source>
        <dbReference type="ARBA" id="ARBA00022884"/>
    </source>
</evidence>
<keyword evidence="8 11" id="KW-0694">RNA-binding</keyword>
<keyword evidence="6 11" id="KW-0862">Zinc</keyword>
<evidence type="ECO:0000256" key="1">
    <source>
        <dbReference type="ARBA" id="ARBA00008226"/>
    </source>
</evidence>
<evidence type="ECO:0000256" key="11">
    <source>
        <dbReference type="HAMAP-Rule" id="MF_00036"/>
    </source>
</evidence>
<comment type="domain">
    <text evidence="11">Consists of three domains; the N-terminal catalytic domain, the editing domain and the C-terminal C-Ala domain. The editing domain removes incorrectly charged amino acids, while the C-Ala domain, along with tRNA(Ala), serves as a bridge to cooperatively bring together the editing and aminoacylation centers thus stimulating deacylation of misacylated tRNAs.</text>
</comment>
<dbReference type="FunFam" id="3.30.980.10:FF:000004">
    <property type="entry name" value="Alanine--tRNA ligase, cytoplasmic"/>
    <property type="match status" value="1"/>
</dbReference>
<dbReference type="GO" id="GO:0006419">
    <property type="term" value="P:alanyl-tRNA aminoacylation"/>
    <property type="evidence" value="ECO:0007669"/>
    <property type="project" value="UniProtKB-UniRule"/>
</dbReference>
<dbReference type="InterPro" id="IPR009000">
    <property type="entry name" value="Transl_B-barrel_sf"/>
</dbReference>
<dbReference type="HAMAP" id="MF_00036_B">
    <property type="entry name" value="Ala_tRNA_synth_B"/>
    <property type="match status" value="1"/>
</dbReference>
<evidence type="ECO:0000259" key="13">
    <source>
        <dbReference type="PROSITE" id="PS50860"/>
    </source>
</evidence>
<keyword evidence="11" id="KW-0963">Cytoplasm</keyword>
<dbReference type="InterPro" id="IPR002318">
    <property type="entry name" value="Ala-tRNA-lgiase_IIc"/>
</dbReference>
<sequence>MTGNELRKSFVDFFKSKEHKHFESASLIPDDKSLLLTVAGMVPFKPFFLGEKEAPFKRITTYQKCIRTNDLENVGKTPRHHTFFEMLGNFSFGDYFKKEAIEWSWEYITKVLKLDKERLWVSVFETDDEAYKIWNEEIGVPAERMVRLGEDDNWWAAGPVGSCGPCSEIYYDTQNMGKNNEEINCKPGDEGDRFLEIWNLVFTEWNRLEDGTLVPLPEKNIDTGAGIERIASVIQNKKSNFETDLFMPIIKGIEKVLDIKKEEHDEAVKVIADHIRASVFLIGDGVLPSNEGRGYILRKIIRRAFGVGSVAKEKVFEKEDIFLHKLVSYVVETMKDGYPDLVEKSEYIEKVIKIEEERFSTTLKNGTEMLSEEIAKLKKQNKKKLSSEISFKLYDTFGFPFELTKLILNNEGIEVSEEDFEKRLEEQITRSQRSRVTISDMIKDDFIDEFFEKHGKTEFTGYENFADKGKILYAAKSEGMSGYEMIFDKTPFYAESGGQVSDTGKITAGEFEGRVVDVVKKRDVFIHQVEVIKGIIPAENTTVELEIDVERRKDIQRNHTATHILHKVLREKLGTHVEQSGSLVESDRLRFDFSHYEPISKEMIEEIEYEVNNVILSNIKTKIDYENIQEAKNRGAMALFSDKYGDIVRVVEIPGFSIELCGGAHVKSTGEIGFFNIESETGISSGVRRIIATTGHKSLEYVNGIEEKLAEISATMKSDENNIVEVLKKYKNEFKDLEKAYMQLQSRLLKYEINEIFEGVEEISGVKVLAKTFENKNIDELKEIVDRGKEKLQSGIIILGSNNEKAIFVAGVTKDLISKIKAGDIVKVAAQTADGNGGGRPDFAQAGGKNGSAVKEAVEKSKEYIVSQLS</sequence>
<keyword evidence="7 11" id="KW-0067">ATP-binding</keyword>
<keyword evidence="15" id="KW-1185">Reference proteome</keyword>
<dbReference type="InterPro" id="IPR018165">
    <property type="entry name" value="Ala-tRNA-synth_IIc_core"/>
</dbReference>
<dbReference type="AlphaFoldDB" id="D0GKX1"/>
<comment type="caution">
    <text evidence="14">The sequence shown here is derived from an EMBL/GenBank/DDBJ whole genome shotgun (WGS) entry which is preliminary data.</text>
</comment>
<feature type="binding site" evidence="11">
    <location>
        <position position="563"/>
    </location>
    <ligand>
        <name>Zn(2+)</name>
        <dbReference type="ChEBI" id="CHEBI:29105"/>
    </ligand>
</feature>
<comment type="catalytic activity">
    <reaction evidence="11">
        <text>tRNA(Ala) + L-alanine + ATP = L-alanyl-tRNA(Ala) + AMP + diphosphate</text>
        <dbReference type="Rhea" id="RHEA:12540"/>
        <dbReference type="Rhea" id="RHEA-COMP:9657"/>
        <dbReference type="Rhea" id="RHEA-COMP:9923"/>
        <dbReference type="ChEBI" id="CHEBI:30616"/>
        <dbReference type="ChEBI" id="CHEBI:33019"/>
        <dbReference type="ChEBI" id="CHEBI:57972"/>
        <dbReference type="ChEBI" id="CHEBI:78442"/>
        <dbReference type="ChEBI" id="CHEBI:78497"/>
        <dbReference type="ChEBI" id="CHEBI:456215"/>
        <dbReference type="EC" id="6.1.1.7"/>
    </reaction>
</comment>
<evidence type="ECO:0000256" key="4">
    <source>
        <dbReference type="ARBA" id="ARBA00022723"/>
    </source>
</evidence>
<keyword evidence="4 11" id="KW-0479">Metal-binding</keyword>
<dbReference type="InterPro" id="IPR018164">
    <property type="entry name" value="Ala-tRNA-synth_IIc_N"/>
</dbReference>
<dbReference type="PRINTS" id="PR00980">
    <property type="entry name" value="TRNASYNTHALA"/>
</dbReference>
<dbReference type="FunFam" id="3.30.54.20:FF:000001">
    <property type="entry name" value="Alanine--tRNA ligase"/>
    <property type="match status" value="1"/>
</dbReference>
<protein>
    <recommendedName>
        <fullName evidence="11">Alanine--tRNA ligase</fullName>
        <ecNumber evidence="11">6.1.1.7</ecNumber>
    </recommendedName>
    <alternativeName>
        <fullName evidence="11">Alanyl-tRNA synthetase</fullName>
        <shortName evidence="11">AlaRS</shortName>
    </alternativeName>
</protein>
<dbReference type="SUPFAM" id="SSF55681">
    <property type="entry name" value="Class II aaRS and biotin synthetases"/>
    <property type="match status" value="1"/>
</dbReference>
<dbReference type="FunFam" id="3.10.310.40:FF:000001">
    <property type="entry name" value="Alanine--tRNA ligase"/>
    <property type="match status" value="1"/>
</dbReference>
<evidence type="ECO:0000256" key="3">
    <source>
        <dbReference type="ARBA" id="ARBA00022598"/>
    </source>
</evidence>
<dbReference type="InterPro" id="IPR018162">
    <property type="entry name" value="Ala-tRNA-ligase_IIc_anticod-bd"/>
</dbReference>
<dbReference type="RefSeq" id="WP_006807138.1">
    <property type="nucleotide sequence ID" value="NZ_ADAD01000097.1"/>
</dbReference>
<dbReference type="eggNOG" id="COG0013">
    <property type="taxonomic scope" value="Bacteria"/>
</dbReference>